<accession>A0A9P6AL25</accession>
<dbReference type="Proteomes" id="UP000886523">
    <property type="component" value="Unassembled WGS sequence"/>
</dbReference>
<organism evidence="1 2">
    <name type="scientific">Hydnum rufescens UP504</name>
    <dbReference type="NCBI Taxonomy" id="1448309"/>
    <lineage>
        <taxon>Eukaryota</taxon>
        <taxon>Fungi</taxon>
        <taxon>Dikarya</taxon>
        <taxon>Basidiomycota</taxon>
        <taxon>Agaricomycotina</taxon>
        <taxon>Agaricomycetes</taxon>
        <taxon>Cantharellales</taxon>
        <taxon>Hydnaceae</taxon>
        <taxon>Hydnum</taxon>
    </lineage>
</organism>
<dbReference type="EMBL" id="MU129071">
    <property type="protein sequence ID" value="KAF9507830.1"/>
    <property type="molecule type" value="Genomic_DNA"/>
</dbReference>
<keyword evidence="2" id="KW-1185">Reference proteome</keyword>
<protein>
    <submittedName>
        <fullName evidence="1">Uncharacterized protein</fullName>
    </submittedName>
</protein>
<dbReference type="OrthoDB" id="3259165at2759"/>
<feature type="non-terminal residue" evidence="1">
    <location>
        <position position="91"/>
    </location>
</feature>
<name>A0A9P6AL25_9AGAM</name>
<comment type="caution">
    <text evidence="1">The sequence shown here is derived from an EMBL/GenBank/DDBJ whole genome shotgun (WGS) entry which is preliminary data.</text>
</comment>
<gene>
    <name evidence="1" type="ORF">BS47DRAFT_1246745</name>
</gene>
<dbReference type="AlphaFoldDB" id="A0A9P6AL25"/>
<sequence>DDAPQGAVCPEKLNKKGLFSLDVDGAIWKGLQLLEAGLGGDCAPPRWLADENMRLAIVAHLDLQGCKVELNIIAHEVQNMCVWYMEEHLAI</sequence>
<proteinExistence type="predicted"/>
<feature type="non-terminal residue" evidence="1">
    <location>
        <position position="1"/>
    </location>
</feature>
<evidence type="ECO:0000313" key="1">
    <source>
        <dbReference type="EMBL" id="KAF9507830.1"/>
    </source>
</evidence>
<evidence type="ECO:0000313" key="2">
    <source>
        <dbReference type="Proteomes" id="UP000886523"/>
    </source>
</evidence>
<reference evidence="1" key="1">
    <citation type="journal article" date="2020" name="Nat. Commun.">
        <title>Large-scale genome sequencing of mycorrhizal fungi provides insights into the early evolution of symbiotic traits.</title>
        <authorList>
            <person name="Miyauchi S."/>
            <person name="Kiss E."/>
            <person name="Kuo A."/>
            <person name="Drula E."/>
            <person name="Kohler A."/>
            <person name="Sanchez-Garcia M."/>
            <person name="Morin E."/>
            <person name="Andreopoulos B."/>
            <person name="Barry K.W."/>
            <person name="Bonito G."/>
            <person name="Buee M."/>
            <person name="Carver A."/>
            <person name="Chen C."/>
            <person name="Cichocki N."/>
            <person name="Clum A."/>
            <person name="Culley D."/>
            <person name="Crous P.W."/>
            <person name="Fauchery L."/>
            <person name="Girlanda M."/>
            <person name="Hayes R.D."/>
            <person name="Keri Z."/>
            <person name="LaButti K."/>
            <person name="Lipzen A."/>
            <person name="Lombard V."/>
            <person name="Magnuson J."/>
            <person name="Maillard F."/>
            <person name="Murat C."/>
            <person name="Nolan M."/>
            <person name="Ohm R.A."/>
            <person name="Pangilinan J."/>
            <person name="Pereira M.F."/>
            <person name="Perotto S."/>
            <person name="Peter M."/>
            <person name="Pfister S."/>
            <person name="Riley R."/>
            <person name="Sitrit Y."/>
            <person name="Stielow J.B."/>
            <person name="Szollosi G."/>
            <person name="Zifcakova L."/>
            <person name="Stursova M."/>
            <person name="Spatafora J.W."/>
            <person name="Tedersoo L."/>
            <person name="Vaario L.M."/>
            <person name="Yamada A."/>
            <person name="Yan M."/>
            <person name="Wang P."/>
            <person name="Xu J."/>
            <person name="Bruns T."/>
            <person name="Baldrian P."/>
            <person name="Vilgalys R."/>
            <person name="Dunand C."/>
            <person name="Henrissat B."/>
            <person name="Grigoriev I.V."/>
            <person name="Hibbett D."/>
            <person name="Nagy L.G."/>
            <person name="Martin F.M."/>
        </authorList>
    </citation>
    <scope>NUCLEOTIDE SEQUENCE</scope>
    <source>
        <strain evidence="1">UP504</strain>
    </source>
</reference>